<dbReference type="Proteomes" id="UP000001959">
    <property type="component" value="Chromosome"/>
</dbReference>
<dbReference type="eggNOG" id="COG0127">
    <property type="taxonomic scope" value="Bacteria"/>
</dbReference>
<dbReference type="PANTHER" id="PTHR11067:SF9">
    <property type="entry name" value="INOSINE TRIPHOSPHATE PYROPHOSPHATASE"/>
    <property type="match status" value="1"/>
</dbReference>
<dbReference type="GO" id="GO:0036220">
    <property type="term" value="F:ITP diphosphatase activity"/>
    <property type="evidence" value="ECO:0007669"/>
    <property type="project" value="UniProtKB-UniRule"/>
</dbReference>
<reference evidence="12 13" key="1">
    <citation type="journal article" date="2006" name="J. Bacteriol.">
        <title>Comparative genomic evidence for a close relationship between the dimorphic prosthecate bacteria Hyphomonas neptunium and Caulobacter crescentus.</title>
        <authorList>
            <person name="Badger J.H."/>
            <person name="Hoover T.R."/>
            <person name="Brun Y.V."/>
            <person name="Weiner R.M."/>
            <person name="Laub M.T."/>
            <person name="Alexandre G."/>
            <person name="Mrazek J."/>
            <person name="Ren Q."/>
            <person name="Paulsen I.T."/>
            <person name="Nelson K.E."/>
            <person name="Khouri H.M."/>
            <person name="Radune D."/>
            <person name="Sosa J."/>
            <person name="Dodson R.J."/>
            <person name="Sullivan S.A."/>
            <person name="Rosovitz M.J."/>
            <person name="Madupu R."/>
            <person name="Brinkac L.M."/>
            <person name="Durkin A.S."/>
            <person name="Daugherty S.C."/>
            <person name="Kothari S.P."/>
            <person name="Giglio M.G."/>
            <person name="Zhou L."/>
            <person name="Haft D.H."/>
            <person name="Selengut J.D."/>
            <person name="Davidsen T.M."/>
            <person name="Yang Q."/>
            <person name="Zafar N."/>
            <person name="Ward N.L."/>
        </authorList>
    </citation>
    <scope>NUCLEOTIDE SEQUENCE [LARGE SCALE GENOMIC DNA]</scope>
    <source>
        <strain evidence="12 13">ATCC 15444</strain>
    </source>
</reference>
<evidence type="ECO:0000313" key="13">
    <source>
        <dbReference type="Proteomes" id="UP000001959"/>
    </source>
</evidence>
<keyword evidence="13" id="KW-1185">Reference proteome</keyword>
<feature type="binding site" evidence="10">
    <location>
        <begin position="176"/>
        <end position="179"/>
    </location>
    <ligand>
        <name>substrate</name>
    </ligand>
</feature>
<sequence>MHSRIKQEWSHITVNNATAMPRLVPGKLVAATHNRGKVSELKDLFAPHGFEVVSALELDLDEPEETEDSFSGNALLKARAAALATGLPALSDDSGLAVTALGGQPGIYSARWAGEPRDFYKAMEKVEAELKASGSQDRSAKFVCALAVVWPDGTQAVYEGEVHGTLVWPPRGDKGFGYDPVFVAEGETMTFGEMDPARKHAMSHRARAVEKLRAALLA</sequence>
<comment type="catalytic activity">
    <reaction evidence="9 10">
        <text>XTP + H2O = XMP + diphosphate + H(+)</text>
        <dbReference type="Rhea" id="RHEA:28610"/>
        <dbReference type="ChEBI" id="CHEBI:15377"/>
        <dbReference type="ChEBI" id="CHEBI:15378"/>
        <dbReference type="ChEBI" id="CHEBI:33019"/>
        <dbReference type="ChEBI" id="CHEBI:57464"/>
        <dbReference type="ChEBI" id="CHEBI:61314"/>
        <dbReference type="EC" id="3.6.1.66"/>
    </reaction>
</comment>
<dbReference type="KEGG" id="hne:HNE_3310"/>
<comment type="function">
    <text evidence="10">Pyrophosphatase that catalyzes the hydrolysis of nucleoside triphosphates to their monophosphate derivatives, with a high preference for the non-canonical purine nucleotides XTP (xanthosine triphosphate), dITP (deoxyinosine triphosphate) and ITP. Seems to function as a house-cleaning enzyme that removes non-canonical purine nucleotides from the nucleotide pool, thus preventing their incorporation into DNA/RNA and avoiding chromosomal lesions.</text>
</comment>
<feature type="binding site" evidence="10">
    <location>
        <position position="94"/>
    </location>
    <ligand>
        <name>substrate</name>
    </ligand>
</feature>
<gene>
    <name evidence="12" type="primary">rdgB</name>
    <name evidence="12" type="ordered locus">HNE_3310</name>
</gene>
<evidence type="ECO:0000256" key="5">
    <source>
        <dbReference type="ARBA" id="ARBA00022801"/>
    </source>
</evidence>
<dbReference type="GO" id="GO:0017111">
    <property type="term" value="F:ribonucleoside triphosphate phosphatase activity"/>
    <property type="evidence" value="ECO:0007669"/>
    <property type="project" value="InterPro"/>
</dbReference>
<dbReference type="CDD" id="cd00515">
    <property type="entry name" value="HAM1"/>
    <property type="match status" value="1"/>
</dbReference>
<dbReference type="Pfam" id="PF01725">
    <property type="entry name" value="Ham1p_like"/>
    <property type="match status" value="1"/>
</dbReference>
<name>Q0BX10_HYPNA</name>
<dbReference type="GO" id="GO:0000166">
    <property type="term" value="F:nucleotide binding"/>
    <property type="evidence" value="ECO:0007669"/>
    <property type="project" value="UniProtKB-KW"/>
</dbReference>
<feature type="binding site" evidence="10">
    <location>
        <begin position="204"/>
        <end position="205"/>
    </location>
    <ligand>
        <name>substrate</name>
    </ligand>
</feature>
<dbReference type="HAMAP" id="MF_01405">
    <property type="entry name" value="Non_canon_purine_NTPase"/>
    <property type="match status" value="1"/>
</dbReference>
<evidence type="ECO:0000256" key="11">
    <source>
        <dbReference type="RuleBase" id="RU003781"/>
    </source>
</evidence>
<dbReference type="AlphaFoldDB" id="Q0BX10"/>
<feature type="binding site" evidence="10">
    <location>
        <position position="64"/>
    </location>
    <ligand>
        <name>Mg(2+)</name>
        <dbReference type="ChEBI" id="CHEBI:18420"/>
    </ligand>
</feature>
<feature type="binding site" evidence="10">
    <location>
        <position position="199"/>
    </location>
    <ligand>
        <name>substrate</name>
    </ligand>
</feature>
<keyword evidence="6 10" id="KW-0460">Magnesium</keyword>
<dbReference type="InterPro" id="IPR002637">
    <property type="entry name" value="RdgB/HAM1"/>
</dbReference>
<feature type="binding site" evidence="10">
    <location>
        <begin position="32"/>
        <end position="37"/>
    </location>
    <ligand>
        <name>substrate</name>
    </ligand>
</feature>
<organism evidence="12 13">
    <name type="scientific">Hyphomonas neptunium (strain ATCC 15444)</name>
    <dbReference type="NCBI Taxonomy" id="228405"/>
    <lineage>
        <taxon>Bacteria</taxon>
        <taxon>Pseudomonadati</taxon>
        <taxon>Pseudomonadota</taxon>
        <taxon>Alphaproteobacteria</taxon>
        <taxon>Hyphomonadales</taxon>
        <taxon>Hyphomonadaceae</taxon>
        <taxon>Hyphomonas</taxon>
    </lineage>
</organism>
<dbReference type="NCBIfam" id="TIGR00042">
    <property type="entry name" value="RdgB/HAM1 family non-canonical purine NTP pyrophosphatase"/>
    <property type="match status" value="1"/>
</dbReference>
<dbReference type="GO" id="GO:0046872">
    <property type="term" value="F:metal ion binding"/>
    <property type="evidence" value="ECO:0007669"/>
    <property type="project" value="UniProtKB-KW"/>
</dbReference>
<dbReference type="HOGENOM" id="CLU_082080_0_0_5"/>
<dbReference type="GO" id="GO:0009146">
    <property type="term" value="P:purine nucleoside triphosphate catabolic process"/>
    <property type="evidence" value="ECO:0007669"/>
    <property type="project" value="UniProtKB-UniRule"/>
</dbReference>
<keyword evidence="4 10" id="KW-0547">Nucleotide-binding</keyword>
<evidence type="ECO:0000256" key="2">
    <source>
        <dbReference type="ARBA" id="ARBA00011738"/>
    </source>
</evidence>
<dbReference type="Gene3D" id="3.90.950.10">
    <property type="match status" value="1"/>
</dbReference>
<evidence type="ECO:0000256" key="3">
    <source>
        <dbReference type="ARBA" id="ARBA00022723"/>
    </source>
</evidence>
<accession>Q0BX10</accession>
<dbReference type="STRING" id="228405.HNE_3310"/>
<dbReference type="InterPro" id="IPR029001">
    <property type="entry name" value="ITPase-like_fam"/>
</dbReference>
<comment type="similarity">
    <text evidence="1 10 11">Belongs to the HAM1 NTPase family.</text>
</comment>
<evidence type="ECO:0000256" key="6">
    <source>
        <dbReference type="ARBA" id="ARBA00022842"/>
    </source>
</evidence>
<feature type="active site" description="Proton acceptor" evidence="10">
    <location>
        <position position="93"/>
    </location>
</feature>
<dbReference type="GO" id="GO:0035870">
    <property type="term" value="F:dITP diphosphatase activity"/>
    <property type="evidence" value="ECO:0007669"/>
    <property type="project" value="UniProtKB-UniRule"/>
</dbReference>
<dbReference type="GO" id="GO:0009117">
    <property type="term" value="P:nucleotide metabolic process"/>
    <property type="evidence" value="ECO:0007669"/>
    <property type="project" value="UniProtKB-KW"/>
</dbReference>
<keyword evidence="7 10" id="KW-0546">Nucleotide metabolism</keyword>
<comment type="cofactor">
    <cofactor evidence="10">
        <name>Mg(2+)</name>
        <dbReference type="ChEBI" id="CHEBI:18420"/>
    </cofactor>
    <text evidence="10">Binds 1 Mg(2+) ion per subunit.</text>
</comment>
<evidence type="ECO:0000256" key="8">
    <source>
        <dbReference type="ARBA" id="ARBA00051875"/>
    </source>
</evidence>
<evidence type="ECO:0000256" key="1">
    <source>
        <dbReference type="ARBA" id="ARBA00008023"/>
    </source>
</evidence>
<evidence type="ECO:0000256" key="7">
    <source>
        <dbReference type="ARBA" id="ARBA00023080"/>
    </source>
</evidence>
<protein>
    <recommendedName>
        <fullName evidence="10">dITP/XTP pyrophosphatase</fullName>
        <ecNumber evidence="10">3.6.1.66</ecNumber>
    </recommendedName>
    <alternativeName>
        <fullName evidence="10">Non-canonical purine NTP pyrophosphatase</fullName>
    </alternativeName>
    <alternativeName>
        <fullName evidence="10">Non-standard purine NTP pyrophosphatase</fullName>
    </alternativeName>
    <alternativeName>
        <fullName evidence="10">Nucleoside-triphosphate diphosphatase</fullName>
    </alternativeName>
    <alternativeName>
        <fullName evidence="10">Nucleoside-triphosphate pyrophosphatase</fullName>
        <shortName evidence="10">NTPase</shortName>
    </alternativeName>
</protein>
<evidence type="ECO:0000256" key="9">
    <source>
        <dbReference type="ARBA" id="ARBA00052017"/>
    </source>
</evidence>
<dbReference type="GO" id="GO:0036222">
    <property type="term" value="F:XTP diphosphatase activity"/>
    <property type="evidence" value="ECO:0007669"/>
    <property type="project" value="UniProtKB-UniRule"/>
</dbReference>
<dbReference type="GO" id="GO:0005829">
    <property type="term" value="C:cytosol"/>
    <property type="evidence" value="ECO:0007669"/>
    <property type="project" value="TreeGrafter"/>
</dbReference>
<evidence type="ECO:0000313" key="12">
    <source>
        <dbReference type="EMBL" id="ABI78375.1"/>
    </source>
</evidence>
<proteinExistence type="inferred from homology"/>
<dbReference type="EMBL" id="CP000158">
    <property type="protein sequence ID" value="ABI78375.1"/>
    <property type="molecule type" value="Genomic_DNA"/>
</dbReference>
<dbReference type="EC" id="3.6.1.66" evidence="10"/>
<dbReference type="SUPFAM" id="SSF52972">
    <property type="entry name" value="ITPase-like"/>
    <property type="match status" value="1"/>
</dbReference>
<dbReference type="PANTHER" id="PTHR11067">
    <property type="entry name" value="INOSINE TRIPHOSPHATE PYROPHOSPHATASE/HAM1 PROTEIN"/>
    <property type="match status" value="1"/>
</dbReference>
<dbReference type="FunFam" id="3.90.950.10:FF:000001">
    <property type="entry name" value="dITP/XTP pyrophosphatase"/>
    <property type="match status" value="1"/>
</dbReference>
<keyword evidence="5 10" id="KW-0378">Hydrolase</keyword>
<evidence type="ECO:0000256" key="10">
    <source>
        <dbReference type="HAMAP-Rule" id="MF_01405"/>
    </source>
</evidence>
<keyword evidence="3 10" id="KW-0479">Metal-binding</keyword>
<comment type="subunit">
    <text evidence="2 10">Homodimer.</text>
</comment>
<feature type="binding site" evidence="10">
    <location>
        <position position="93"/>
    </location>
    <ligand>
        <name>Mg(2+)</name>
        <dbReference type="ChEBI" id="CHEBI:18420"/>
    </ligand>
</feature>
<dbReference type="InterPro" id="IPR020922">
    <property type="entry name" value="dITP/XTP_pyrophosphatase"/>
</dbReference>
<comment type="catalytic activity">
    <reaction evidence="10">
        <text>ITP + H2O = IMP + diphosphate + H(+)</text>
        <dbReference type="Rhea" id="RHEA:29399"/>
        <dbReference type="ChEBI" id="CHEBI:15377"/>
        <dbReference type="ChEBI" id="CHEBI:15378"/>
        <dbReference type="ChEBI" id="CHEBI:33019"/>
        <dbReference type="ChEBI" id="CHEBI:58053"/>
        <dbReference type="ChEBI" id="CHEBI:61402"/>
        <dbReference type="EC" id="3.6.1.66"/>
    </reaction>
</comment>
<evidence type="ECO:0000256" key="4">
    <source>
        <dbReference type="ARBA" id="ARBA00022741"/>
    </source>
</evidence>
<comment type="catalytic activity">
    <reaction evidence="8 10">
        <text>dITP + H2O = dIMP + diphosphate + H(+)</text>
        <dbReference type="Rhea" id="RHEA:28342"/>
        <dbReference type="ChEBI" id="CHEBI:15377"/>
        <dbReference type="ChEBI" id="CHEBI:15378"/>
        <dbReference type="ChEBI" id="CHEBI:33019"/>
        <dbReference type="ChEBI" id="CHEBI:61194"/>
        <dbReference type="ChEBI" id="CHEBI:61382"/>
        <dbReference type="EC" id="3.6.1.66"/>
    </reaction>
</comment>